<proteinExistence type="predicted"/>
<dbReference type="VEuPathDB" id="FungiDB:G647_01459"/>
<dbReference type="InterPro" id="IPR052741">
    <property type="entry name" value="Mitochondrial_HTD2"/>
</dbReference>
<protein>
    <recommendedName>
        <fullName evidence="3">Mesaconyl-C(4)-CoA hydratase</fullName>
    </recommendedName>
</protein>
<gene>
    <name evidence="1" type="ORF">CLCR_01999</name>
</gene>
<dbReference type="PANTHER" id="PTHR28152">
    <property type="entry name" value="HYDROXYACYL-THIOESTER DEHYDRATASE TYPE 2, MITOCHONDRIAL"/>
    <property type="match status" value="1"/>
</dbReference>
<dbReference type="VEuPathDB" id="FungiDB:CLCR_01999"/>
<dbReference type="Gene3D" id="3.10.129.10">
    <property type="entry name" value="Hotdog Thioesterase"/>
    <property type="match status" value="1"/>
</dbReference>
<evidence type="ECO:0000313" key="1">
    <source>
        <dbReference type="EMBL" id="OCT46745.1"/>
    </source>
</evidence>
<dbReference type="GO" id="GO:0005739">
    <property type="term" value="C:mitochondrion"/>
    <property type="evidence" value="ECO:0007669"/>
    <property type="project" value="TreeGrafter"/>
</dbReference>
<dbReference type="AlphaFoldDB" id="A0A1C1CDY7"/>
<dbReference type="SUPFAM" id="SSF54637">
    <property type="entry name" value="Thioesterase/thiol ester dehydrase-isomerase"/>
    <property type="match status" value="1"/>
</dbReference>
<dbReference type="PANTHER" id="PTHR28152:SF2">
    <property type="entry name" value="N-TERMINAL OF MAOC-LIKE DEHYDRATASE DOMAIN-CONTAINING PROTEIN"/>
    <property type="match status" value="1"/>
</dbReference>
<reference evidence="2" key="1">
    <citation type="submission" date="2015-07" db="EMBL/GenBank/DDBJ databases">
        <authorList>
            <person name="Teixeira M.M."/>
            <person name="Souza R.C."/>
            <person name="Almeida L.G."/>
            <person name="Vicente V.A."/>
            <person name="de Hoog S."/>
            <person name="Bocca A.L."/>
            <person name="de Almeida S.R."/>
            <person name="Vasconcelos A.T."/>
            <person name="Felipe M.S."/>
        </authorList>
    </citation>
    <scope>NUCLEOTIDE SEQUENCE [LARGE SCALE GENOMIC DNA]</scope>
    <source>
        <strain evidence="2">KSF</strain>
    </source>
</reference>
<dbReference type="STRING" id="86049.A0A1C1CDY7"/>
<organism evidence="1 2">
    <name type="scientific">Cladophialophora carrionii</name>
    <dbReference type="NCBI Taxonomy" id="86049"/>
    <lineage>
        <taxon>Eukaryota</taxon>
        <taxon>Fungi</taxon>
        <taxon>Dikarya</taxon>
        <taxon>Ascomycota</taxon>
        <taxon>Pezizomycotina</taxon>
        <taxon>Eurotiomycetes</taxon>
        <taxon>Chaetothyriomycetidae</taxon>
        <taxon>Chaetothyriales</taxon>
        <taxon>Herpotrichiellaceae</taxon>
        <taxon>Cladophialophora</taxon>
    </lineage>
</organism>
<dbReference type="OrthoDB" id="3257538at2759"/>
<dbReference type="eggNOG" id="ENOG502S5QU">
    <property type="taxonomic scope" value="Eukaryota"/>
</dbReference>
<evidence type="ECO:0008006" key="3">
    <source>
        <dbReference type="Google" id="ProtNLM"/>
    </source>
</evidence>
<evidence type="ECO:0000313" key="2">
    <source>
        <dbReference type="Proteomes" id="UP000094526"/>
    </source>
</evidence>
<accession>A0A1C1CDY7</accession>
<dbReference type="EMBL" id="LGRB01000015">
    <property type="protein sequence ID" value="OCT46745.1"/>
    <property type="molecule type" value="Genomic_DNA"/>
</dbReference>
<comment type="caution">
    <text evidence="1">The sequence shown here is derived from an EMBL/GenBank/DDBJ whole genome shotgun (WGS) entry which is preliminary data.</text>
</comment>
<name>A0A1C1CDY7_9EURO</name>
<dbReference type="GO" id="GO:0019171">
    <property type="term" value="F:(3R)-hydroxyacyl-[acyl-carrier-protein] dehydratase activity"/>
    <property type="evidence" value="ECO:0007669"/>
    <property type="project" value="TreeGrafter"/>
</dbReference>
<keyword evidence="2" id="KW-1185">Reference proteome</keyword>
<dbReference type="Proteomes" id="UP000094526">
    <property type="component" value="Unassembled WGS sequence"/>
</dbReference>
<dbReference type="FunFam" id="3.10.129.10:FF:000103">
    <property type="entry name" value="WGS project CABT00000000 data, contig 2.1"/>
    <property type="match status" value="1"/>
</dbReference>
<sequence length="386" mass="43161">MATAVRSCPSYVARVPARNVHLGTQSRSFSCTRSRSSASVDPKAVAEAFLSKFSKGQTFVRKQLLDANQLRLFSLTLNRPYLWPGSSVRALKTLEEVEPREGSPLPPAYHLCYFTPAQLPGILGQDGTDASFNPNAPFTRRMWAGGSFHWPGADPNKSRQHGGQALLRVGDTVTEVTRVLSCEPKVIGKTGEPMLVVGVEKEFRNSQDELCVLDRRNWVFREALDPSKPASLVPKPKELSKEALDESVQGKLWREYHRDEATLFRFSALTFNAHRIHYDKPWATEVEGHRNAVVHGPLNLIAMLDLWRDEVSVYRGVGEGSAQDDEVIYYPQKIEYRATSPVYAREGYRVMLDQGARDQEAADIRVVSNDGTVCMKGTVTDWAHGN</sequence>
<dbReference type="InterPro" id="IPR029069">
    <property type="entry name" value="HotDog_dom_sf"/>
</dbReference>